<dbReference type="NCBIfam" id="TIGR02887">
    <property type="entry name" value="spore_ger_x_C"/>
    <property type="match status" value="1"/>
</dbReference>
<accession>A0ABW0LQH9</accession>
<dbReference type="Pfam" id="PF25198">
    <property type="entry name" value="Spore_GerAC_N"/>
    <property type="match status" value="1"/>
</dbReference>
<evidence type="ECO:0000256" key="4">
    <source>
        <dbReference type="ARBA" id="ARBA00022729"/>
    </source>
</evidence>
<dbReference type="Pfam" id="PF05504">
    <property type="entry name" value="Spore_GerAC"/>
    <property type="match status" value="1"/>
</dbReference>
<protein>
    <submittedName>
        <fullName evidence="10">Ger(X)C family spore germination protein</fullName>
    </submittedName>
</protein>
<name>A0ABW0LQH9_9BACL</name>
<evidence type="ECO:0000256" key="5">
    <source>
        <dbReference type="ARBA" id="ARBA00023136"/>
    </source>
</evidence>
<gene>
    <name evidence="10" type="ORF">ACFPPD_00950</name>
</gene>
<dbReference type="Gene3D" id="3.30.300.210">
    <property type="entry name" value="Nutrient germinant receptor protein C, domain 3"/>
    <property type="match status" value="1"/>
</dbReference>
<dbReference type="RefSeq" id="WP_209751642.1">
    <property type="nucleotide sequence ID" value="NZ_JBHSMH010000002.1"/>
</dbReference>
<evidence type="ECO:0000256" key="2">
    <source>
        <dbReference type="ARBA" id="ARBA00007886"/>
    </source>
</evidence>
<evidence type="ECO:0000256" key="1">
    <source>
        <dbReference type="ARBA" id="ARBA00004635"/>
    </source>
</evidence>
<evidence type="ECO:0000256" key="3">
    <source>
        <dbReference type="ARBA" id="ARBA00022544"/>
    </source>
</evidence>
<keyword evidence="3" id="KW-0309">Germination</keyword>
<organism evidence="10 11">
    <name type="scientific">Cohnella suwonensis</name>
    <dbReference type="NCBI Taxonomy" id="696072"/>
    <lineage>
        <taxon>Bacteria</taxon>
        <taxon>Bacillati</taxon>
        <taxon>Bacillota</taxon>
        <taxon>Bacilli</taxon>
        <taxon>Bacillales</taxon>
        <taxon>Paenibacillaceae</taxon>
        <taxon>Cohnella</taxon>
    </lineage>
</organism>
<evidence type="ECO:0000256" key="7">
    <source>
        <dbReference type="ARBA" id="ARBA00023288"/>
    </source>
</evidence>
<feature type="domain" description="Spore germination protein N-terminal" evidence="9">
    <location>
        <begin position="23"/>
        <end position="189"/>
    </location>
</feature>
<comment type="caution">
    <text evidence="10">The sequence shown here is derived from an EMBL/GenBank/DDBJ whole genome shotgun (WGS) entry which is preliminary data.</text>
</comment>
<evidence type="ECO:0000313" key="10">
    <source>
        <dbReference type="EMBL" id="MFC5467267.1"/>
    </source>
</evidence>
<dbReference type="InterPro" id="IPR057336">
    <property type="entry name" value="GerAC_N"/>
</dbReference>
<keyword evidence="6" id="KW-0564">Palmitate</keyword>
<comment type="similarity">
    <text evidence="2">Belongs to the GerABKC lipoprotein family.</text>
</comment>
<dbReference type="InterPro" id="IPR038501">
    <property type="entry name" value="Spore_GerAC_C_sf"/>
</dbReference>
<evidence type="ECO:0000313" key="11">
    <source>
        <dbReference type="Proteomes" id="UP001596105"/>
    </source>
</evidence>
<dbReference type="EMBL" id="JBHSMH010000002">
    <property type="protein sequence ID" value="MFC5467267.1"/>
    <property type="molecule type" value="Genomic_DNA"/>
</dbReference>
<keyword evidence="11" id="KW-1185">Reference proteome</keyword>
<comment type="subcellular location">
    <subcellularLocation>
        <location evidence="1">Membrane</location>
        <topology evidence="1">Lipid-anchor</topology>
    </subcellularLocation>
</comment>
<evidence type="ECO:0000259" key="9">
    <source>
        <dbReference type="Pfam" id="PF25198"/>
    </source>
</evidence>
<dbReference type="InterPro" id="IPR046953">
    <property type="entry name" value="Spore_GerAC-like_C"/>
</dbReference>
<keyword evidence="7" id="KW-0449">Lipoprotein</keyword>
<evidence type="ECO:0000256" key="6">
    <source>
        <dbReference type="ARBA" id="ARBA00023139"/>
    </source>
</evidence>
<sequence>MSPRSGILILLISGLIFIEGCWDYRELNELSLAMAMGVDKDDDKDGFRVTFQIVNPKEVAGRNATGRAVPVAVYSDTGQTIFEAIRKVALKGSRRINLQHLRILIMGESLARDGVKDVFDFMERDHESRLTTRVYIARGNDAETVLNTLTLIDEIPANAILGKVKLSERAEGENYEVRLIDAIHGIFRKTSGLAVSGITLVGNAQTGPKISNMQHTSTPAELDIAGMAILKDGKLTGWLKGDNARGVTWVNNKLKSTIVNLKCKPKGKISIETYHSSTKIRTDVRHGLPIIHITIRQTGKVAEADCPIDLTKSSEIRNLERKWEEETKHVVVDAVEAVQRLKSDVLGFGEAVERERPRAWKEMKDSWEDLFPACETEVTVKSKIMRTGMRTKSSMSNK</sequence>
<dbReference type="InterPro" id="IPR008844">
    <property type="entry name" value="Spore_GerAC-like"/>
</dbReference>
<keyword evidence="4" id="KW-0732">Signal</keyword>
<dbReference type="PANTHER" id="PTHR35789:SF1">
    <property type="entry name" value="SPORE GERMINATION PROTEIN B3"/>
    <property type="match status" value="1"/>
</dbReference>
<dbReference type="Proteomes" id="UP001596105">
    <property type="component" value="Unassembled WGS sequence"/>
</dbReference>
<reference evidence="11" key="1">
    <citation type="journal article" date="2019" name="Int. J. Syst. Evol. Microbiol.">
        <title>The Global Catalogue of Microorganisms (GCM) 10K type strain sequencing project: providing services to taxonomists for standard genome sequencing and annotation.</title>
        <authorList>
            <consortium name="The Broad Institute Genomics Platform"/>
            <consortium name="The Broad Institute Genome Sequencing Center for Infectious Disease"/>
            <person name="Wu L."/>
            <person name="Ma J."/>
        </authorList>
    </citation>
    <scope>NUCLEOTIDE SEQUENCE [LARGE SCALE GENOMIC DNA]</scope>
    <source>
        <strain evidence="11">CCUG 57113</strain>
    </source>
</reference>
<dbReference type="Gene3D" id="6.20.190.10">
    <property type="entry name" value="Nutrient germinant receptor protein C, domain 1"/>
    <property type="match status" value="1"/>
</dbReference>
<dbReference type="PANTHER" id="PTHR35789">
    <property type="entry name" value="SPORE GERMINATION PROTEIN B3"/>
    <property type="match status" value="1"/>
</dbReference>
<keyword evidence="5" id="KW-0472">Membrane</keyword>
<proteinExistence type="inferred from homology"/>
<evidence type="ECO:0000259" key="8">
    <source>
        <dbReference type="Pfam" id="PF05504"/>
    </source>
</evidence>
<feature type="domain" description="Spore germination GerAC-like C-terminal" evidence="8">
    <location>
        <begin position="226"/>
        <end position="388"/>
    </location>
</feature>